<dbReference type="EMBL" id="CP036265">
    <property type="protein sequence ID" value="QDT16428.1"/>
    <property type="molecule type" value="Genomic_DNA"/>
</dbReference>
<dbReference type="Pfam" id="PF07596">
    <property type="entry name" value="SBP_bac_10"/>
    <property type="match status" value="1"/>
</dbReference>
<protein>
    <recommendedName>
        <fullName evidence="1">DUF1559 domain-containing protein</fullName>
    </recommendedName>
</protein>
<reference evidence="2 3" key="1">
    <citation type="submission" date="2019-02" db="EMBL/GenBank/DDBJ databases">
        <title>Deep-cultivation of Planctomycetes and their phenomic and genomic characterization uncovers novel biology.</title>
        <authorList>
            <person name="Wiegand S."/>
            <person name="Jogler M."/>
            <person name="Boedeker C."/>
            <person name="Pinto D."/>
            <person name="Vollmers J."/>
            <person name="Rivas-Marin E."/>
            <person name="Kohn T."/>
            <person name="Peeters S.H."/>
            <person name="Heuer A."/>
            <person name="Rast P."/>
            <person name="Oberbeckmann S."/>
            <person name="Bunk B."/>
            <person name="Jeske O."/>
            <person name="Meyerdierks A."/>
            <person name="Storesund J.E."/>
            <person name="Kallscheuer N."/>
            <person name="Luecker S."/>
            <person name="Lage O.M."/>
            <person name="Pohl T."/>
            <person name="Merkel B.J."/>
            <person name="Hornburger P."/>
            <person name="Mueller R.-W."/>
            <person name="Bruemmer F."/>
            <person name="Labrenz M."/>
            <person name="Spormann A.M."/>
            <person name="Op den Camp H."/>
            <person name="Overmann J."/>
            <person name="Amann R."/>
            <person name="Jetten M.S.M."/>
            <person name="Mascher T."/>
            <person name="Medema M.H."/>
            <person name="Devos D.P."/>
            <person name="Kaster A.-K."/>
            <person name="Ovreas L."/>
            <person name="Rohde M."/>
            <person name="Galperin M.Y."/>
            <person name="Jogler C."/>
        </authorList>
    </citation>
    <scope>NUCLEOTIDE SEQUENCE [LARGE SCALE GENOMIC DNA]</scope>
    <source>
        <strain evidence="2 3">CA12</strain>
    </source>
</reference>
<dbReference type="KEGG" id="acaf:CA12_25300"/>
<accession>A0A517PAN0</accession>
<evidence type="ECO:0000259" key="1">
    <source>
        <dbReference type="Pfam" id="PF07596"/>
    </source>
</evidence>
<sequence>MVELLVVIGVVALLVALVLPAVHSARESARVTQCRNNLRQTALALQNHHAARGSLPSYYNGTSLQYPLGEWDLFHLHSWRTPLLPYLDQAPLAARLDLAALATGPENEAAAQTPVPTFLCPSGDAPTVMGWGLKHDRLAGLGDVPLEEIPDEDRYSVVRSDYDAMAGIQTLPDPFPEKADSSSVDFVRWGAWGWPVFEQRTTAGSRLSSYRAGRFADVRDGLSNTISLVERAGKPTELLNGKPAVTSGNPNALYPGQVGWSASNTFLWSINADGVGVNESNSRGIYSFHPGGANVAVADGSVRFLSDSTNFETLVALYGRSDGGLPD</sequence>
<dbReference type="PANTHER" id="PTHR30093:SF2">
    <property type="entry name" value="TYPE II SECRETION SYSTEM PROTEIN H"/>
    <property type="match status" value="1"/>
</dbReference>
<dbReference type="PANTHER" id="PTHR30093">
    <property type="entry name" value="GENERAL SECRETION PATHWAY PROTEIN G"/>
    <property type="match status" value="1"/>
</dbReference>
<dbReference type="InterPro" id="IPR027558">
    <property type="entry name" value="Pre_pil_HX9DG_C"/>
</dbReference>
<evidence type="ECO:0000313" key="3">
    <source>
        <dbReference type="Proteomes" id="UP000318741"/>
    </source>
</evidence>
<evidence type="ECO:0000313" key="2">
    <source>
        <dbReference type="EMBL" id="QDT16428.1"/>
    </source>
</evidence>
<dbReference type="AlphaFoldDB" id="A0A517PAN0"/>
<feature type="domain" description="DUF1559" evidence="1">
    <location>
        <begin position="24"/>
        <end position="312"/>
    </location>
</feature>
<keyword evidence="3" id="KW-1185">Reference proteome</keyword>
<proteinExistence type="predicted"/>
<name>A0A517PAN0_9PLAN</name>
<dbReference type="InterPro" id="IPR045584">
    <property type="entry name" value="Pilin-like"/>
</dbReference>
<dbReference type="NCBIfam" id="TIGR04294">
    <property type="entry name" value="pre_pil_HX9DG"/>
    <property type="match status" value="1"/>
</dbReference>
<dbReference type="Gene3D" id="3.30.700.10">
    <property type="entry name" value="Glycoprotein, Type 4 Pilin"/>
    <property type="match status" value="1"/>
</dbReference>
<dbReference type="SUPFAM" id="SSF54523">
    <property type="entry name" value="Pili subunits"/>
    <property type="match status" value="1"/>
</dbReference>
<organism evidence="2 3">
    <name type="scientific">Alienimonas californiensis</name>
    <dbReference type="NCBI Taxonomy" id="2527989"/>
    <lineage>
        <taxon>Bacteria</taxon>
        <taxon>Pseudomonadati</taxon>
        <taxon>Planctomycetota</taxon>
        <taxon>Planctomycetia</taxon>
        <taxon>Planctomycetales</taxon>
        <taxon>Planctomycetaceae</taxon>
        <taxon>Alienimonas</taxon>
    </lineage>
</organism>
<dbReference type="InterPro" id="IPR011453">
    <property type="entry name" value="DUF1559"/>
</dbReference>
<dbReference type="Proteomes" id="UP000318741">
    <property type="component" value="Chromosome"/>
</dbReference>
<gene>
    <name evidence="2" type="ORF">CA12_25300</name>
</gene>